<dbReference type="Proteomes" id="UP001201873">
    <property type="component" value="Unassembled WGS sequence"/>
</dbReference>
<evidence type="ECO:0000313" key="2">
    <source>
        <dbReference type="Proteomes" id="UP001201873"/>
    </source>
</evidence>
<accession>A0ABT0JYK8</accession>
<sequence>MNRAVTGGLAVARRRALLAESRFVMLAQDGASPAVLGAARRATASALAELAAIEAAVDAVSGGPDRAELSDRAAFAAERFRALRAGETSRPVPAVAVLRSEVFAEALAAFAAVLAADGVPPAPFLAAASARAWSDVLREFRGERR</sequence>
<reference evidence="1 2" key="1">
    <citation type="submission" date="2022-04" db="EMBL/GenBank/DDBJ databases">
        <title>Genome diversity in the genus Frankia.</title>
        <authorList>
            <person name="Carlos-Shanley C."/>
            <person name="Hahn D."/>
        </authorList>
    </citation>
    <scope>NUCLEOTIDE SEQUENCE [LARGE SCALE GENOMIC DNA]</scope>
    <source>
        <strain evidence="1 2">Ag45/Mut15</strain>
    </source>
</reference>
<dbReference type="EMBL" id="JALKFT010000010">
    <property type="protein sequence ID" value="MCK9876628.1"/>
    <property type="molecule type" value="Genomic_DNA"/>
</dbReference>
<comment type="caution">
    <text evidence="1">The sequence shown here is derived from an EMBL/GenBank/DDBJ whole genome shotgun (WGS) entry which is preliminary data.</text>
</comment>
<evidence type="ECO:0000313" key="1">
    <source>
        <dbReference type="EMBL" id="MCK9876628.1"/>
    </source>
</evidence>
<dbReference type="RefSeq" id="WP_248824859.1">
    <property type="nucleotide sequence ID" value="NZ_JALKFT010000010.1"/>
</dbReference>
<keyword evidence="2" id="KW-1185">Reference proteome</keyword>
<organism evidence="1 2">
    <name type="scientific">Frankia umida</name>
    <dbReference type="NCBI Taxonomy" id="573489"/>
    <lineage>
        <taxon>Bacteria</taxon>
        <taxon>Bacillati</taxon>
        <taxon>Actinomycetota</taxon>
        <taxon>Actinomycetes</taxon>
        <taxon>Frankiales</taxon>
        <taxon>Frankiaceae</taxon>
        <taxon>Frankia</taxon>
    </lineage>
</organism>
<name>A0ABT0JYK8_9ACTN</name>
<protein>
    <submittedName>
        <fullName evidence="1">Uncharacterized protein</fullName>
    </submittedName>
</protein>
<proteinExistence type="predicted"/>
<gene>
    <name evidence="1" type="ORF">MXD59_12705</name>
</gene>